<evidence type="ECO:0000256" key="1">
    <source>
        <dbReference type="ARBA" id="ARBA00022705"/>
    </source>
</evidence>
<protein>
    <submittedName>
        <fullName evidence="3">DNA/RNA polymerase</fullName>
    </submittedName>
</protein>
<evidence type="ECO:0000313" key="3">
    <source>
        <dbReference type="EMBL" id="OEU16643.1"/>
    </source>
</evidence>
<proteinExistence type="predicted"/>
<dbReference type="SMART" id="SM00482">
    <property type="entry name" value="POLAc"/>
    <property type="match status" value="1"/>
</dbReference>
<dbReference type="PANTHER" id="PTHR10133">
    <property type="entry name" value="DNA POLYMERASE I"/>
    <property type="match status" value="1"/>
</dbReference>
<accession>A0A1E7FFT0</accession>
<dbReference type="Pfam" id="PF00476">
    <property type="entry name" value="DNA_pol_A"/>
    <property type="match status" value="1"/>
</dbReference>
<dbReference type="InterPro" id="IPR043502">
    <property type="entry name" value="DNA/RNA_pol_sf"/>
</dbReference>
<dbReference type="InterPro" id="IPR002298">
    <property type="entry name" value="DNA_polymerase_A"/>
</dbReference>
<reference evidence="3 4" key="1">
    <citation type="submission" date="2016-09" db="EMBL/GenBank/DDBJ databases">
        <title>Extensive genetic diversity and differential bi-allelic expression allows diatom success in the polar Southern Ocean.</title>
        <authorList>
            <consortium name="DOE Joint Genome Institute"/>
            <person name="Mock T."/>
            <person name="Otillar R.P."/>
            <person name="Strauss J."/>
            <person name="Dupont C."/>
            <person name="Frickenhaus S."/>
            <person name="Maumus F."/>
            <person name="Mcmullan M."/>
            <person name="Sanges R."/>
            <person name="Schmutz J."/>
            <person name="Toseland A."/>
            <person name="Valas R."/>
            <person name="Veluchamy A."/>
            <person name="Ward B.J."/>
            <person name="Allen A."/>
            <person name="Barry K."/>
            <person name="Falciatore A."/>
            <person name="Ferrante M."/>
            <person name="Fortunato A.E."/>
            <person name="Gloeckner G."/>
            <person name="Gruber A."/>
            <person name="Hipkin R."/>
            <person name="Janech M."/>
            <person name="Kroth P."/>
            <person name="Leese F."/>
            <person name="Lindquist E."/>
            <person name="Lyon B.R."/>
            <person name="Martin J."/>
            <person name="Mayer C."/>
            <person name="Parker M."/>
            <person name="Quesneville H."/>
            <person name="Raymond J."/>
            <person name="Uhlig C."/>
            <person name="Valentin K.U."/>
            <person name="Worden A.Z."/>
            <person name="Armbrust E.V."/>
            <person name="Bowler C."/>
            <person name="Green B."/>
            <person name="Moulton V."/>
            <person name="Van Oosterhout C."/>
            <person name="Grigoriev I."/>
        </authorList>
    </citation>
    <scope>NUCLEOTIDE SEQUENCE [LARGE SCALE GENOMIC DNA]</scope>
    <source>
        <strain evidence="3 4">CCMP1102</strain>
    </source>
</reference>
<dbReference type="AlphaFoldDB" id="A0A1E7FFT0"/>
<evidence type="ECO:0000313" key="4">
    <source>
        <dbReference type="Proteomes" id="UP000095751"/>
    </source>
</evidence>
<dbReference type="SUPFAM" id="SSF56672">
    <property type="entry name" value="DNA/RNA polymerases"/>
    <property type="match status" value="1"/>
</dbReference>
<dbReference type="Pfam" id="PF01612">
    <property type="entry name" value="DNA_pol_A_exo1"/>
    <property type="match status" value="1"/>
</dbReference>
<evidence type="ECO:0000259" key="2">
    <source>
        <dbReference type="SMART" id="SM00482"/>
    </source>
</evidence>
<feature type="domain" description="DNA-directed DNA polymerase family A palm" evidence="2">
    <location>
        <begin position="551"/>
        <end position="779"/>
    </location>
</feature>
<dbReference type="CDD" id="cd08640">
    <property type="entry name" value="DNA_pol_A_plastid_like"/>
    <property type="match status" value="1"/>
</dbReference>
<dbReference type="GO" id="GO:0006261">
    <property type="term" value="P:DNA-templated DNA replication"/>
    <property type="evidence" value="ECO:0007669"/>
    <property type="project" value="InterPro"/>
</dbReference>
<dbReference type="GO" id="GO:0006302">
    <property type="term" value="P:double-strand break repair"/>
    <property type="evidence" value="ECO:0007669"/>
    <property type="project" value="TreeGrafter"/>
</dbReference>
<dbReference type="InterPro" id="IPR001098">
    <property type="entry name" value="DNA-dir_DNA_pol_A_palm_dom"/>
</dbReference>
<name>A0A1E7FFT0_9STRA</name>
<dbReference type="OrthoDB" id="275278at2759"/>
<dbReference type="Proteomes" id="UP000095751">
    <property type="component" value="Unassembled WGS sequence"/>
</dbReference>
<dbReference type="PANTHER" id="PTHR10133:SF27">
    <property type="entry name" value="DNA POLYMERASE NU"/>
    <property type="match status" value="1"/>
</dbReference>
<dbReference type="Gene3D" id="1.10.150.20">
    <property type="entry name" value="5' to 3' exonuclease, C-terminal subdomain"/>
    <property type="match status" value="1"/>
</dbReference>
<dbReference type="Gene3D" id="3.30.420.10">
    <property type="entry name" value="Ribonuclease H-like superfamily/Ribonuclease H"/>
    <property type="match status" value="1"/>
</dbReference>
<gene>
    <name evidence="3" type="ORF">FRACYDRAFT_225788</name>
</gene>
<dbReference type="KEGG" id="fcy:FRACYDRAFT_225788"/>
<dbReference type="PRINTS" id="PR00868">
    <property type="entry name" value="DNAPOLI"/>
</dbReference>
<dbReference type="InterPro" id="IPR012337">
    <property type="entry name" value="RNaseH-like_sf"/>
</dbReference>
<dbReference type="GO" id="GO:0003677">
    <property type="term" value="F:DNA binding"/>
    <property type="evidence" value="ECO:0007669"/>
    <property type="project" value="InterPro"/>
</dbReference>
<dbReference type="EMBL" id="KV784358">
    <property type="protein sequence ID" value="OEU16643.1"/>
    <property type="molecule type" value="Genomic_DNA"/>
</dbReference>
<sequence>MDTTYEKDKFLEEEGKEETINNKDDLLEGLISKPVEGGNWVPGASLDWATDFGRRSPEYDKLCREDETSFYHSQIQNATIVRTKEQARIVMEKLMNANPGLFHACDTEVMDIKLKEVGPVGNGYVTCLSVYSGPNFDYGLGAPIGSTLWIDNLDDAHGILQEFKPWMEDERFKKIWHNYGFDRHVMWNEGIDCRGFGGDTMHMARLQDTSRMKNGGGGYSLEALTSELLNMRKRPMKEIFGVARIKKDGSPGSLVDVPPIEVLQRDPEFRKNFIAYSCYDAVGTWELHQRLVALLKKMEWISKDTNLFDYYWENMRYFAEVLTDMERRGIRVDAKDYLASVEVQARKDRKEHLKKFRQWAAVIIGPDGLAINPASATQLATFLFGGSTNLKTKEPTEDVRVFKVAREEVPEDAIKALKEKSMEKSKFIDVTVRSIGMDAIKHTAGGAPSVTADVLRELAGDPFEDPPKYGLAYNYFGGNERGHEACVALFSLCAIGSIDTMIANFLTSLQFLADHDSRVHCSLNLNTETGRLSSRRPNLQNQPALEKDKYKIRQAFQASPGNNLIVADYGQLELRLLASMTRCKSMIDAFDAGGDFHSRTAMDMFDHVKQAVDDGDVLLEWDYSNGDPPKPLLKDKFASERRKAKTLNFSIAYGKTAHGLSQDWGVSPTEAQEMLEKWYEARPEVRDWQANTKAYARKFGLTRTLMGRYRQLPDAMGPNQRFIGAAERASINTPIQGGAADVAMLAMNKINRSEKLKRLGWILMLQIHDEVILEGPEETAIEAFDEVIDCMESPWAKGLSKTAVPLLVDGSWQHKNWYEAK</sequence>
<keyword evidence="4" id="KW-1185">Reference proteome</keyword>
<dbReference type="Gene3D" id="3.30.70.370">
    <property type="match status" value="1"/>
</dbReference>
<organism evidence="3 4">
    <name type="scientific">Fragilariopsis cylindrus CCMP1102</name>
    <dbReference type="NCBI Taxonomy" id="635003"/>
    <lineage>
        <taxon>Eukaryota</taxon>
        <taxon>Sar</taxon>
        <taxon>Stramenopiles</taxon>
        <taxon>Ochrophyta</taxon>
        <taxon>Bacillariophyta</taxon>
        <taxon>Bacillariophyceae</taxon>
        <taxon>Bacillariophycidae</taxon>
        <taxon>Bacillariales</taxon>
        <taxon>Bacillariaceae</taxon>
        <taxon>Fragilariopsis</taxon>
    </lineage>
</organism>
<dbReference type="InterPro" id="IPR036397">
    <property type="entry name" value="RNaseH_sf"/>
</dbReference>
<dbReference type="InterPro" id="IPR002562">
    <property type="entry name" value="3'-5'_exonuclease_dom"/>
</dbReference>
<keyword evidence="1" id="KW-0235">DNA replication</keyword>
<dbReference type="InParanoid" id="A0A1E7FFT0"/>
<dbReference type="GO" id="GO:0003887">
    <property type="term" value="F:DNA-directed DNA polymerase activity"/>
    <property type="evidence" value="ECO:0007669"/>
    <property type="project" value="InterPro"/>
</dbReference>
<dbReference type="GO" id="GO:0008408">
    <property type="term" value="F:3'-5' exonuclease activity"/>
    <property type="evidence" value="ECO:0007669"/>
    <property type="project" value="InterPro"/>
</dbReference>
<dbReference type="SUPFAM" id="SSF53098">
    <property type="entry name" value="Ribonuclease H-like"/>
    <property type="match status" value="1"/>
</dbReference>